<accession>A0ABR9AXW7</accession>
<keyword evidence="3" id="KW-1185">Reference proteome</keyword>
<dbReference type="Pfam" id="PF01261">
    <property type="entry name" value="AP_endonuc_2"/>
    <property type="match status" value="1"/>
</dbReference>
<dbReference type="GO" id="GO:0016853">
    <property type="term" value="F:isomerase activity"/>
    <property type="evidence" value="ECO:0007669"/>
    <property type="project" value="UniProtKB-KW"/>
</dbReference>
<protein>
    <submittedName>
        <fullName evidence="2">Sugar phosphate isomerase/epimerase</fullName>
    </submittedName>
</protein>
<organism evidence="2 3">
    <name type="scientific">Paenibacillus arenosi</name>
    <dbReference type="NCBI Taxonomy" id="2774142"/>
    <lineage>
        <taxon>Bacteria</taxon>
        <taxon>Bacillati</taxon>
        <taxon>Bacillota</taxon>
        <taxon>Bacilli</taxon>
        <taxon>Bacillales</taxon>
        <taxon>Paenibacillaceae</taxon>
        <taxon>Paenibacillus</taxon>
    </lineage>
</organism>
<dbReference type="SUPFAM" id="SSF51658">
    <property type="entry name" value="Xylose isomerase-like"/>
    <property type="match status" value="1"/>
</dbReference>
<dbReference type="RefSeq" id="WP_192025339.1">
    <property type="nucleotide sequence ID" value="NZ_JACYTN010000007.1"/>
</dbReference>
<dbReference type="Proteomes" id="UP000634529">
    <property type="component" value="Unassembled WGS sequence"/>
</dbReference>
<feature type="domain" description="Xylose isomerase-like TIM barrel" evidence="1">
    <location>
        <begin position="46"/>
        <end position="265"/>
    </location>
</feature>
<dbReference type="InterPro" id="IPR050312">
    <property type="entry name" value="IolE/XylAMocC-like"/>
</dbReference>
<proteinExistence type="predicted"/>
<sequence length="313" mass="35019">MSKAYGGERDEQGIVLPGLSVEKRIVLSGLSDEAGTSLREQIQAHEELGWRELEIRTVNGSSLADIEEVDFQAIQRDIEAAHMQVTVVSSRIANWERPITAPFEWDAEELNRLAARVPALGTKYIRIMSYPNDGLPESVWRGNVIERIRRLTEIAADAGLILLHENCAGWAGASADHALDLVQTIDSPHLRLLFDTGNGIAYRYDTHEYLKKVLPYVSHVHIKDGIWENEQAVYALPGEGQSRVRESIRLLLEHHYSGIFAIEPHLHLIPHLKQQSTADGGSLKQSYIAYGRCLESLLDELQEIETQSGGVFV</sequence>
<dbReference type="InterPro" id="IPR036237">
    <property type="entry name" value="Xyl_isomerase-like_sf"/>
</dbReference>
<dbReference type="PANTHER" id="PTHR12110">
    <property type="entry name" value="HYDROXYPYRUVATE ISOMERASE"/>
    <property type="match status" value="1"/>
</dbReference>
<name>A0ABR9AXW7_9BACL</name>
<dbReference type="InterPro" id="IPR013022">
    <property type="entry name" value="Xyl_isomerase-like_TIM-brl"/>
</dbReference>
<evidence type="ECO:0000313" key="3">
    <source>
        <dbReference type="Proteomes" id="UP000634529"/>
    </source>
</evidence>
<dbReference type="EMBL" id="JACYTN010000007">
    <property type="protein sequence ID" value="MBD8498985.1"/>
    <property type="molecule type" value="Genomic_DNA"/>
</dbReference>
<evidence type="ECO:0000313" key="2">
    <source>
        <dbReference type="EMBL" id="MBD8498985.1"/>
    </source>
</evidence>
<comment type="caution">
    <text evidence="2">The sequence shown here is derived from an EMBL/GenBank/DDBJ whole genome shotgun (WGS) entry which is preliminary data.</text>
</comment>
<keyword evidence="2" id="KW-0413">Isomerase</keyword>
<evidence type="ECO:0000259" key="1">
    <source>
        <dbReference type="Pfam" id="PF01261"/>
    </source>
</evidence>
<reference evidence="2 3" key="1">
    <citation type="submission" date="2020-09" db="EMBL/GenBank/DDBJ databases">
        <title>Paenibacillus sp. CAU 1523 isolated from sand of Haeundae Beach.</title>
        <authorList>
            <person name="Kim W."/>
        </authorList>
    </citation>
    <scope>NUCLEOTIDE SEQUENCE [LARGE SCALE GENOMIC DNA]</scope>
    <source>
        <strain evidence="2 3">CAU 1523</strain>
    </source>
</reference>
<dbReference type="Gene3D" id="3.20.20.150">
    <property type="entry name" value="Divalent-metal-dependent TIM barrel enzymes"/>
    <property type="match status" value="1"/>
</dbReference>
<gene>
    <name evidence="2" type="ORF">IFO66_11785</name>
</gene>